<keyword evidence="2" id="KW-0378">Hydrolase</keyword>
<accession>A0A9P1GX56</accession>
<dbReference type="PANTHER" id="PTHR43918">
    <property type="entry name" value="ACETYLCHOLINESTERASE"/>
    <property type="match status" value="1"/>
</dbReference>
<dbReference type="InterPro" id="IPR002018">
    <property type="entry name" value="CarbesteraseB"/>
</dbReference>
<keyword evidence="5" id="KW-1185">Reference proteome</keyword>
<comment type="caution">
    <text evidence="4">The sequence shown here is derived from an EMBL/GenBank/DDBJ whole genome shotgun (WGS) entry which is preliminary data.</text>
</comment>
<dbReference type="AlphaFoldDB" id="A0A9P1GX56"/>
<organism evidence="4 5">
    <name type="scientific">Parascedosporium putredinis</name>
    <dbReference type="NCBI Taxonomy" id="1442378"/>
    <lineage>
        <taxon>Eukaryota</taxon>
        <taxon>Fungi</taxon>
        <taxon>Dikarya</taxon>
        <taxon>Ascomycota</taxon>
        <taxon>Pezizomycotina</taxon>
        <taxon>Sordariomycetes</taxon>
        <taxon>Hypocreomycetidae</taxon>
        <taxon>Microascales</taxon>
        <taxon>Microascaceae</taxon>
        <taxon>Parascedosporium</taxon>
    </lineage>
</organism>
<name>A0A9P1GX56_9PEZI</name>
<feature type="domain" description="Carboxylesterase type B" evidence="3">
    <location>
        <begin position="49"/>
        <end position="301"/>
    </location>
</feature>
<dbReference type="Proteomes" id="UP000838763">
    <property type="component" value="Unassembled WGS sequence"/>
</dbReference>
<dbReference type="SUPFAM" id="SSF53474">
    <property type="entry name" value="alpha/beta-Hydrolases"/>
    <property type="match status" value="1"/>
</dbReference>
<dbReference type="EMBL" id="CALLCH030000004">
    <property type="protein sequence ID" value="CAI4212361.1"/>
    <property type="molecule type" value="Genomic_DNA"/>
</dbReference>
<dbReference type="InterPro" id="IPR029058">
    <property type="entry name" value="AB_hydrolase_fold"/>
</dbReference>
<dbReference type="OrthoDB" id="408631at2759"/>
<proteinExistence type="inferred from homology"/>
<evidence type="ECO:0000313" key="5">
    <source>
        <dbReference type="Proteomes" id="UP000838763"/>
    </source>
</evidence>
<dbReference type="Gene3D" id="3.40.50.1820">
    <property type="entry name" value="alpha/beta hydrolase"/>
    <property type="match status" value="1"/>
</dbReference>
<evidence type="ECO:0000256" key="1">
    <source>
        <dbReference type="ARBA" id="ARBA00005964"/>
    </source>
</evidence>
<dbReference type="GO" id="GO:0052689">
    <property type="term" value="F:carboxylic ester hydrolase activity"/>
    <property type="evidence" value="ECO:0007669"/>
    <property type="project" value="TreeGrafter"/>
</dbReference>
<evidence type="ECO:0000259" key="3">
    <source>
        <dbReference type="Pfam" id="PF00135"/>
    </source>
</evidence>
<dbReference type="InterPro" id="IPR050654">
    <property type="entry name" value="AChE-related_enzymes"/>
</dbReference>
<evidence type="ECO:0000256" key="2">
    <source>
        <dbReference type="ARBA" id="ARBA00022801"/>
    </source>
</evidence>
<gene>
    <name evidence="4" type="ORF">PPNO1_LOCUS2128</name>
</gene>
<dbReference type="PANTHER" id="PTHR43918:SF4">
    <property type="entry name" value="CARBOXYLIC ESTER HYDROLASE"/>
    <property type="match status" value="1"/>
</dbReference>
<evidence type="ECO:0000313" key="4">
    <source>
        <dbReference type="EMBL" id="CAI4212361.1"/>
    </source>
</evidence>
<dbReference type="Pfam" id="PF00135">
    <property type="entry name" value="COesterase"/>
    <property type="match status" value="1"/>
</dbReference>
<reference evidence="4" key="1">
    <citation type="submission" date="2022-11" db="EMBL/GenBank/DDBJ databases">
        <authorList>
            <person name="Scott C."/>
            <person name="Bruce N."/>
        </authorList>
    </citation>
    <scope>NUCLEOTIDE SEQUENCE</scope>
</reference>
<sequence length="331" mass="36485">MSTQSRCCIDVLSHDGLRRSRRRSLPRRHPPKRRRVPLTLPNTTAFQATFDKLFTNSSCEHAASSPAEEKLACLRQLPVAEFRAKVGSVTGQSIDGDFSRTSIQFALAKGEYVKVPTIVGTNTDEGVTSAPTSVNTTEQLAGFVAEGFFRPALLPNETVSSLIGIYPDNPRLGCPYNTGTHKFTPGTLDKKACSIFGDIVQVGPARMIARSIAADDVPVYRYRFNQVVSNATILSDGIRTGFEQHFVFSNQLPEYPWDVNLAYQMSAAWASFVHDLNPNPEEEIALPQWPEYGSEGNGIVLTGFGSWTETDTYREEGINYIIDNVLPDSAL</sequence>
<comment type="similarity">
    <text evidence="1">Belongs to the type-B carboxylesterase/lipase family.</text>
</comment>
<protein>
    <recommendedName>
        <fullName evidence="3">Carboxylesterase type B domain-containing protein</fullName>
    </recommendedName>
</protein>